<reference evidence="2" key="1">
    <citation type="journal article" date="2012" name="PLoS ONE">
        <title>Gene sets for utilization of primary and secondary nutrition supplies in the distal gut of endangered iberian lynx.</title>
        <authorList>
            <person name="Alcaide M."/>
            <person name="Messina E."/>
            <person name="Richter M."/>
            <person name="Bargiela R."/>
            <person name="Peplies J."/>
            <person name="Huws S.A."/>
            <person name="Newbold C.J."/>
            <person name="Golyshin P.N."/>
            <person name="Simon M.A."/>
            <person name="Lopez G."/>
            <person name="Yakimov M.M."/>
            <person name="Ferrer M."/>
        </authorList>
    </citation>
    <scope>NUCLEOTIDE SEQUENCE</scope>
</reference>
<dbReference type="InterPro" id="IPR036063">
    <property type="entry name" value="Smr_dom_sf"/>
</dbReference>
<name>J9GKM7_9ZZZZ</name>
<feature type="domain" description="Smr" evidence="1">
    <location>
        <begin position="1"/>
        <end position="70"/>
    </location>
</feature>
<dbReference type="PROSITE" id="PS50828">
    <property type="entry name" value="SMR"/>
    <property type="match status" value="1"/>
</dbReference>
<accession>J9GKM7</accession>
<dbReference type="Pfam" id="PF01713">
    <property type="entry name" value="Smr"/>
    <property type="match status" value="1"/>
</dbReference>
<dbReference type="InterPro" id="IPR002625">
    <property type="entry name" value="Smr_dom"/>
</dbReference>
<gene>
    <name evidence="2" type="ORF">EVA_09233</name>
</gene>
<dbReference type="EMBL" id="AMCI01002450">
    <property type="protein sequence ID" value="EJX02663.1"/>
    <property type="molecule type" value="Genomic_DNA"/>
</dbReference>
<evidence type="ECO:0000313" key="2">
    <source>
        <dbReference type="EMBL" id="EJX02663.1"/>
    </source>
</evidence>
<protein>
    <submittedName>
        <fullName evidence="2">Protein containing Smr protein/MutS2</fullName>
    </submittedName>
</protein>
<sequence length="70" mass="8258">MLNYQMDKFHEVLAKYASNKGQRIVFIHGKGNGVLRKAIEKELKTRYKQYYFQDASFREYGFGATMVTIK</sequence>
<dbReference type="AlphaFoldDB" id="J9GKM7"/>
<evidence type="ECO:0000259" key="1">
    <source>
        <dbReference type="PROSITE" id="PS50828"/>
    </source>
</evidence>
<organism evidence="2">
    <name type="scientific">gut metagenome</name>
    <dbReference type="NCBI Taxonomy" id="749906"/>
    <lineage>
        <taxon>unclassified sequences</taxon>
        <taxon>metagenomes</taxon>
        <taxon>organismal metagenomes</taxon>
    </lineage>
</organism>
<comment type="caution">
    <text evidence="2">The sequence shown here is derived from an EMBL/GenBank/DDBJ whole genome shotgun (WGS) entry which is preliminary data.</text>
</comment>
<proteinExistence type="predicted"/>
<dbReference type="Gene3D" id="3.30.1370.110">
    <property type="match status" value="1"/>
</dbReference>